<keyword evidence="3" id="KW-1185">Reference proteome</keyword>
<feature type="region of interest" description="Disordered" evidence="1">
    <location>
        <begin position="49"/>
        <end position="95"/>
    </location>
</feature>
<feature type="compositionally biased region" description="Polar residues" evidence="1">
    <location>
        <begin position="49"/>
        <end position="76"/>
    </location>
</feature>
<evidence type="ECO:0000313" key="3">
    <source>
        <dbReference type="Proteomes" id="UP000735302"/>
    </source>
</evidence>
<feature type="compositionally biased region" description="Polar residues" evidence="1">
    <location>
        <begin position="85"/>
        <end position="95"/>
    </location>
</feature>
<evidence type="ECO:0000256" key="1">
    <source>
        <dbReference type="SAM" id="MobiDB-lite"/>
    </source>
</evidence>
<organism evidence="2 3">
    <name type="scientific">Plakobranchus ocellatus</name>
    <dbReference type="NCBI Taxonomy" id="259542"/>
    <lineage>
        <taxon>Eukaryota</taxon>
        <taxon>Metazoa</taxon>
        <taxon>Spiralia</taxon>
        <taxon>Lophotrochozoa</taxon>
        <taxon>Mollusca</taxon>
        <taxon>Gastropoda</taxon>
        <taxon>Heterobranchia</taxon>
        <taxon>Euthyneura</taxon>
        <taxon>Panpulmonata</taxon>
        <taxon>Sacoglossa</taxon>
        <taxon>Placobranchoidea</taxon>
        <taxon>Plakobranchidae</taxon>
        <taxon>Plakobranchus</taxon>
    </lineage>
</organism>
<dbReference type="EMBL" id="BLXT01007628">
    <property type="protein sequence ID" value="GFO40644.1"/>
    <property type="molecule type" value="Genomic_DNA"/>
</dbReference>
<accession>A0AAV4D8T8</accession>
<proteinExistence type="predicted"/>
<gene>
    <name evidence="2" type="ORF">PoB_006714900</name>
</gene>
<dbReference type="PANTHER" id="PTHR31424">
    <property type="entry name" value="PROTEIN CBG23806"/>
    <property type="match status" value="1"/>
</dbReference>
<name>A0AAV4D8T8_9GAST</name>
<dbReference type="Proteomes" id="UP000735302">
    <property type="component" value="Unassembled WGS sequence"/>
</dbReference>
<dbReference type="AlphaFoldDB" id="A0AAV4D8T8"/>
<sequence length="581" mass="65937">MSQLLCSTQLQVGLIICVTRLGSWFAWQRHRASLTTGCLRRQSLCQPTLNNKNTSQTTPSSSCDRLGEQSNSTAARQTDRHENETSPITDSNYVPMTLTGTERLHESQRIAQTSMTIIDQLQQLTHTIIAETSTTSRDDSHHMTAPSETTIDNTQYIGSRNVPHSSQIHFITPFIPIAESTPLKSSRTQKITVDTSTSPMFKHDKSFSHSLGLSENAPLSKEEEKLSTHLVRRKLNSDPGPQGTYPCLWCLMPRRDMHNPSDHCEHRSLESLLADNKTFMQQTDGEKKQANKFFNSLHAPLVGIELDKCGFCGRKFAIAVAKNHDDRLKRYWSQWGRAYELQERLLYEEGCLGFSELSDSQEQIDKYTQQIHKTENLISFLMHKELQPRIGPIASSLDTVLTKHRITPQAYHSRSFVGNHCHKYLQSAVYTDLTQTIVTKTQQCTSNPMIIDEACNLQLLFDNLNNAFSTVHRAISHTKPIAPSSLPEIEIAIDTYMATYRRMFPRKIIPKQHLLEKHCIPHIKQHLFGLGLLEEQGTENSHQMIGLLETRARGIKNDMCKLKFILSSHLLQVAPALRDSV</sequence>
<evidence type="ECO:0000313" key="2">
    <source>
        <dbReference type="EMBL" id="GFO40644.1"/>
    </source>
</evidence>
<dbReference type="PANTHER" id="PTHR31424:SF6">
    <property type="match status" value="1"/>
</dbReference>
<comment type="caution">
    <text evidence="2">The sequence shown here is derived from an EMBL/GenBank/DDBJ whole genome shotgun (WGS) entry which is preliminary data.</text>
</comment>
<reference evidence="2 3" key="1">
    <citation type="journal article" date="2021" name="Elife">
        <title>Chloroplast acquisition without the gene transfer in kleptoplastic sea slugs, Plakobranchus ocellatus.</title>
        <authorList>
            <person name="Maeda T."/>
            <person name="Takahashi S."/>
            <person name="Yoshida T."/>
            <person name="Shimamura S."/>
            <person name="Takaki Y."/>
            <person name="Nagai Y."/>
            <person name="Toyoda A."/>
            <person name="Suzuki Y."/>
            <person name="Arimoto A."/>
            <person name="Ishii H."/>
            <person name="Satoh N."/>
            <person name="Nishiyama T."/>
            <person name="Hasebe M."/>
            <person name="Maruyama T."/>
            <person name="Minagawa J."/>
            <person name="Obokata J."/>
            <person name="Shigenobu S."/>
        </authorList>
    </citation>
    <scope>NUCLEOTIDE SEQUENCE [LARGE SCALE GENOMIC DNA]</scope>
</reference>
<protein>
    <submittedName>
        <fullName evidence="2">Amine oxidase</fullName>
    </submittedName>
</protein>